<sequence length="141" mass="15575">MLRAQPHLGLPLPDTTVTSIFFADDSTLLSSSVAQLLNVAKCKTLVLNDHLSPTDVDGGDTLNILLTGEPVKYLGLLFGHALAHDHRVNHLNDKFLACFQQWGCRARTLQGRKLLVNTVMLSLLWHVTAVVPVPDAMVQRW</sequence>
<dbReference type="STRING" id="74557.A0A1V9ZV37"/>
<reference evidence="1 2" key="1">
    <citation type="journal article" date="2014" name="Genome Biol. Evol.">
        <title>The secreted proteins of Achlya hypogyna and Thraustotheca clavata identify the ancestral oomycete secretome and reveal gene acquisitions by horizontal gene transfer.</title>
        <authorList>
            <person name="Misner I."/>
            <person name="Blouin N."/>
            <person name="Leonard G."/>
            <person name="Richards T.A."/>
            <person name="Lane C.E."/>
        </authorList>
    </citation>
    <scope>NUCLEOTIDE SEQUENCE [LARGE SCALE GENOMIC DNA]</scope>
    <source>
        <strain evidence="1 2">ATCC 34112</strain>
    </source>
</reference>
<evidence type="ECO:0000313" key="2">
    <source>
        <dbReference type="Proteomes" id="UP000243217"/>
    </source>
</evidence>
<evidence type="ECO:0000313" key="1">
    <source>
        <dbReference type="EMBL" id="OQS01886.1"/>
    </source>
</evidence>
<organism evidence="1 2">
    <name type="scientific">Thraustotheca clavata</name>
    <dbReference type="NCBI Taxonomy" id="74557"/>
    <lineage>
        <taxon>Eukaryota</taxon>
        <taxon>Sar</taxon>
        <taxon>Stramenopiles</taxon>
        <taxon>Oomycota</taxon>
        <taxon>Saprolegniomycetes</taxon>
        <taxon>Saprolegniales</taxon>
        <taxon>Achlyaceae</taxon>
        <taxon>Thraustotheca</taxon>
    </lineage>
</organism>
<gene>
    <name evidence="1" type="ORF">THRCLA_21579</name>
</gene>
<name>A0A1V9ZV37_9STRA</name>
<dbReference type="OrthoDB" id="76450at2759"/>
<proteinExistence type="predicted"/>
<accession>A0A1V9ZV37</accession>
<protein>
    <recommendedName>
        <fullName evidence="3">Reverse transcriptase domain-containing protein</fullName>
    </recommendedName>
</protein>
<dbReference type="AlphaFoldDB" id="A0A1V9ZV37"/>
<keyword evidence="2" id="KW-1185">Reference proteome</keyword>
<dbReference type="EMBL" id="JNBS01001353">
    <property type="protein sequence ID" value="OQS01886.1"/>
    <property type="molecule type" value="Genomic_DNA"/>
</dbReference>
<comment type="caution">
    <text evidence="1">The sequence shown here is derived from an EMBL/GenBank/DDBJ whole genome shotgun (WGS) entry which is preliminary data.</text>
</comment>
<dbReference type="Proteomes" id="UP000243217">
    <property type="component" value="Unassembled WGS sequence"/>
</dbReference>
<evidence type="ECO:0008006" key="3">
    <source>
        <dbReference type="Google" id="ProtNLM"/>
    </source>
</evidence>